<dbReference type="GO" id="GO:0016020">
    <property type="term" value="C:membrane"/>
    <property type="evidence" value="ECO:0007669"/>
    <property type="project" value="UniProtKB-SubCell"/>
</dbReference>
<evidence type="ECO:0000313" key="8">
    <source>
        <dbReference type="EMBL" id="EEU33411.1"/>
    </source>
</evidence>
<feature type="transmembrane region" description="Helical" evidence="6">
    <location>
        <begin position="378"/>
        <end position="397"/>
    </location>
</feature>
<evidence type="ECO:0000256" key="2">
    <source>
        <dbReference type="ARBA" id="ARBA00010992"/>
    </source>
</evidence>
<dbReference type="EMBL" id="GG699070">
    <property type="protein sequence ID" value="EEU33411.1"/>
    <property type="molecule type" value="Genomic_DNA"/>
</dbReference>
<dbReference type="Proteomes" id="UP000005206">
    <property type="component" value="Unassembled WGS sequence"/>
</dbReference>
<feature type="transmembrane region" description="Helical" evidence="6">
    <location>
        <begin position="350"/>
        <end position="371"/>
    </location>
</feature>
<keyword evidence="3 6" id="KW-0812">Transmembrane</keyword>
<evidence type="ECO:0000256" key="3">
    <source>
        <dbReference type="ARBA" id="ARBA00022692"/>
    </source>
</evidence>
<evidence type="ECO:0000256" key="4">
    <source>
        <dbReference type="ARBA" id="ARBA00022989"/>
    </source>
</evidence>
<evidence type="ECO:0000259" key="7">
    <source>
        <dbReference type="PROSITE" id="PS50850"/>
    </source>
</evidence>
<dbReference type="FunFam" id="1.20.1250.20:FF:000078">
    <property type="entry name" value="MFS maltose transporter, putative"/>
    <property type="match status" value="1"/>
</dbReference>
<dbReference type="InParanoid" id="C7ZRE5"/>
<dbReference type="GeneID" id="9666645"/>
<accession>C7ZRE5</accession>
<dbReference type="GO" id="GO:0005351">
    <property type="term" value="F:carbohydrate:proton symporter activity"/>
    <property type="evidence" value="ECO:0007669"/>
    <property type="project" value="TreeGrafter"/>
</dbReference>
<feature type="transmembrane region" description="Helical" evidence="6">
    <location>
        <begin position="409"/>
        <end position="432"/>
    </location>
</feature>
<feature type="transmembrane region" description="Helical" evidence="6">
    <location>
        <begin position="444"/>
        <end position="467"/>
    </location>
</feature>
<gene>
    <name evidence="8" type="ORF">NECHADRAFT_56685</name>
</gene>
<dbReference type="AlphaFoldDB" id="C7ZRE5"/>
<evidence type="ECO:0000256" key="1">
    <source>
        <dbReference type="ARBA" id="ARBA00004141"/>
    </source>
</evidence>
<dbReference type="PANTHER" id="PTHR48022:SF15">
    <property type="entry name" value="ALPHA-GLUCOSIDE TRANSPORTER, PUTATIVE (AFU_ORTHOLOGUE AFUA_5G00500)-RELATED"/>
    <property type="match status" value="1"/>
</dbReference>
<dbReference type="VEuPathDB" id="FungiDB:NECHADRAFT_56685"/>
<dbReference type="KEGG" id="nhe:NECHADRAFT_56685"/>
<evidence type="ECO:0000256" key="5">
    <source>
        <dbReference type="ARBA" id="ARBA00023136"/>
    </source>
</evidence>
<dbReference type="PANTHER" id="PTHR48022">
    <property type="entry name" value="PLASTIDIC GLUCOSE TRANSPORTER 4"/>
    <property type="match status" value="1"/>
</dbReference>
<dbReference type="Pfam" id="PF00083">
    <property type="entry name" value="Sugar_tr"/>
    <property type="match status" value="1"/>
</dbReference>
<sequence>MAIFDEKPSAEERQVPNEAPDALKDLASSAAAQGQGLTGYENLSAWQTVKAFKINALICFFTALSAAAEGYQIQLVGVIVANAGFVKQFGTQVNDAGDVVLASSIMSAWGSLGSVGQLVGQMSISFLSNRYGRKVAMFTFWILLALSVTIECISRNWKVWLVAKILGGLGVGGMQATIPLYISEVAPIRARGAFLMSYSLWWVIGQFFAPLALQIISQNDSSNWLTPVYSQWGHIGLMLIIYLLIPESPAWCVARGQVDRAKKMLRLIYRDAKDFDIEHQYNLIVLNLEHERAVAAEQRREHWYAIFKGTDGLRTVISFWTLMTQQFIGLQVFLSYGTYFFQQAGVPDPFKVTCITSGINIAACVLVIYLADVTGRRWIACYGTSLCWFCNIAVGILGVVPKGKASNNLIVVFACLWNIGLMANGSTGYGFIAEISSQRLRTYTSGFAMGMIGPVGIVMGVLVPYMINANQWNWGLKTCWFFAGVGFPFTLAMWFLIPETAGRSAAELDELFERKIKPYRFHKTATVTQRIVEMNKVQVEHDN</sequence>
<feature type="transmembrane region" description="Helical" evidence="6">
    <location>
        <begin position="194"/>
        <end position="216"/>
    </location>
</feature>
<dbReference type="InterPro" id="IPR020846">
    <property type="entry name" value="MFS_dom"/>
</dbReference>
<protein>
    <recommendedName>
        <fullName evidence="7">Major facilitator superfamily (MFS) profile domain-containing protein</fullName>
    </recommendedName>
</protein>
<evidence type="ECO:0000313" key="9">
    <source>
        <dbReference type="Proteomes" id="UP000005206"/>
    </source>
</evidence>
<reference evidence="8 9" key="1">
    <citation type="journal article" date="2009" name="PLoS Genet.">
        <title>The genome of Nectria haematococca: contribution of supernumerary chromosomes to gene expansion.</title>
        <authorList>
            <person name="Coleman J.J."/>
            <person name="Rounsley S.D."/>
            <person name="Rodriguez-Carres M."/>
            <person name="Kuo A."/>
            <person name="Wasmann C.C."/>
            <person name="Grimwood J."/>
            <person name="Schmutz J."/>
            <person name="Taga M."/>
            <person name="White G.J."/>
            <person name="Zhou S."/>
            <person name="Schwartz D.C."/>
            <person name="Freitag M."/>
            <person name="Ma L.J."/>
            <person name="Danchin E.G."/>
            <person name="Henrissat B."/>
            <person name="Coutinho P.M."/>
            <person name="Nelson D.R."/>
            <person name="Straney D."/>
            <person name="Napoli C.A."/>
            <person name="Barker B.M."/>
            <person name="Gribskov M."/>
            <person name="Rep M."/>
            <person name="Kroken S."/>
            <person name="Molnar I."/>
            <person name="Rensing C."/>
            <person name="Kennell J.C."/>
            <person name="Zamora J."/>
            <person name="Farman M.L."/>
            <person name="Selker E.U."/>
            <person name="Salamov A."/>
            <person name="Shapiro H."/>
            <person name="Pangilinan J."/>
            <person name="Lindquist E."/>
            <person name="Lamers C."/>
            <person name="Grigoriev I.V."/>
            <person name="Geiser D.M."/>
            <person name="Covert S.F."/>
            <person name="Temporini E."/>
            <person name="Vanetten H.D."/>
        </authorList>
    </citation>
    <scope>NUCLEOTIDE SEQUENCE [LARGE SCALE GENOMIC DNA]</scope>
    <source>
        <strain evidence="9">ATCC MYA-4622 / CBS 123669 / FGSC 9596 / NRRL 45880 / 77-13-4</strain>
    </source>
</reference>
<dbReference type="InterPro" id="IPR036259">
    <property type="entry name" value="MFS_trans_sf"/>
</dbReference>
<name>C7ZRE5_FUSV7</name>
<comment type="subcellular location">
    <subcellularLocation>
        <location evidence="1">Membrane</location>
        <topology evidence="1">Multi-pass membrane protein</topology>
    </subcellularLocation>
</comment>
<dbReference type="eggNOG" id="KOG0254">
    <property type="taxonomic scope" value="Eukaryota"/>
</dbReference>
<dbReference type="OrthoDB" id="2544694at2759"/>
<evidence type="ECO:0000256" key="6">
    <source>
        <dbReference type="SAM" id="Phobius"/>
    </source>
</evidence>
<keyword evidence="4 6" id="KW-1133">Transmembrane helix</keyword>
<feature type="transmembrane region" description="Helical" evidence="6">
    <location>
        <begin position="479"/>
        <end position="497"/>
    </location>
</feature>
<dbReference type="RefSeq" id="XP_003039124.1">
    <property type="nucleotide sequence ID" value="XM_003039078.1"/>
</dbReference>
<dbReference type="PROSITE" id="PS50850">
    <property type="entry name" value="MFS"/>
    <property type="match status" value="1"/>
</dbReference>
<feature type="transmembrane region" description="Helical" evidence="6">
    <location>
        <begin position="135"/>
        <end position="153"/>
    </location>
</feature>
<feature type="transmembrane region" description="Helical" evidence="6">
    <location>
        <begin position="317"/>
        <end position="338"/>
    </location>
</feature>
<organism evidence="8 9">
    <name type="scientific">Fusarium vanettenii (strain ATCC MYA-4622 / CBS 123669 / FGSC 9596 / NRRL 45880 / 77-13-4)</name>
    <name type="common">Fusarium solani subsp. pisi</name>
    <dbReference type="NCBI Taxonomy" id="660122"/>
    <lineage>
        <taxon>Eukaryota</taxon>
        <taxon>Fungi</taxon>
        <taxon>Dikarya</taxon>
        <taxon>Ascomycota</taxon>
        <taxon>Pezizomycotina</taxon>
        <taxon>Sordariomycetes</taxon>
        <taxon>Hypocreomycetidae</taxon>
        <taxon>Hypocreales</taxon>
        <taxon>Nectriaceae</taxon>
        <taxon>Fusarium</taxon>
        <taxon>Fusarium solani species complex</taxon>
        <taxon>Fusarium vanettenii</taxon>
    </lineage>
</organism>
<comment type="similarity">
    <text evidence="2">Belongs to the major facilitator superfamily. Sugar transporter (TC 2.A.1.1) family.</text>
</comment>
<feature type="domain" description="Major facilitator superfamily (MFS) profile" evidence="7">
    <location>
        <begin position="58"/>
        <end position="501"/>
    </location>
</feature>
<feature type="transmembrane region" description="Helical" evidence="6">
    <location>
        <begin position="228"/>
        <end position="245"/>
    </location>
</feature>
<dbReference type="HOGENOM" id="CLU_001265_11_0_1"/>
<feature type="transmembrane region" description="Helical" evidence="6">
    <location>
        <begin position="159"/>
        <end position="182"/>
    </location>
</feature>
<dbReference type="OMA" id="YHEYNIT"/>
<dbReference type="InterPro" id="IPR050360">
    <property type="entry name" value="MFS_Sugar_Transporters"/>
</dbReference>
<dbReference type="InterPro" id="IPR005829">
    <property type="entry name" value="Sugar_transporter_CS"/>
</dbReference>
<keyword evidence="5 6" id="KW-0472">Membrane</keyword>
<proteinExistence type="inferred from homology"/>
<dbReference type="PROSITE" id="PS00217">
    <property type="entry name" value="SUGAR_TRANSPORT_2"/>
    <property type="match status" value="1"/>
</dbReference>
<dbReference type="InterPro" id="IPR005828">
    <property type="entry name" value="MFS_sugar_transport-like"/>
</dbReference>
<dbReference type="Gene3D" id="1.20.1250.20">
    <property type="entry name" value="MFS general substrate transporter like domains"/>
    <property type="match status" value="1"/>
</dbReference>
<keyword evidence="9" id="KW-1185">Reference proteome</keyword>
<dbReference type="SUPFAM" id="SSF103473">
    <property type="entry name" value="MFS general substrate transporter"/>
    <property type="match status" value="1"/>
</dbReference>